<sequence length="108" mass="12338">MYNFQESKAQTAALLKSKYTVEQTTYDKLLASLLEIPRKADIDIGDAVSRPVSEGVYKSAGTFRTFEQWLEQHEETLSTLDDSTRDEVIRKARKTFELSLIQQYVKGA</sequence>
<dbReference type="RefSeq" id="WP_129481515.1">
    <property type="nucleotide sequence ID" value="NZ_CP099397.1"/>
</dbReference>
<name>A0ABY5A3L7_9GAMM</name>
<accession>A0ABY5A3L7</accession>
<evidence type="ECO:0000313" key="1">
    <source>
        <dbReference type="EMBL" id="USR38355.1"/>
    </source>
</evidence>
<protein>
    <submittedName>
        <fullName evidence="1">Uncharacterized protein</fullName>
    </submittedName>
</protein>
<evidence type="ECO:0000313" key="2">
    <source>
        <dbReference type="Proteomes" id="UP001054897"/>
    </source>
</evidence>
<gene>
    <name evidence="1" type="ORF">L1F06_016985</name>
</gene>
<dbReference type="EMBL" id="CP099397">
    <property type="protein sequence ID" value="USR38355.1"/>
    <property type="molecule type" value="Genomic_DNA"/>
</dbReference>
<proteinExistence type="predicted"/>
<reference evidence="1" key="1">
    <citation type="submission" date="2022-06" db="EMBL/GenBank/DDBJ databases">
        <title>Complete genome of Pseudomonas hydrolytica DSWY01T.</title>
        <authorList>
            <person name="Jung J."/>
            <person name="Jeon C.O."/>
        </authorList>
    </citation>
    <scope>NUCLEOTIDE SEQUENCE</scope>
    <source>
        <strain evidence="1">DSWY01</strain>
    </source>
</reference>
<dbReference type="GeneID" id="300082698"/>
<organism evidence="1 2">
    <name type="scientific">Ectopseudomonas hydrolytica</name>
    <dbReference type="NCBI Taxonomy" id="2493633"/>
    <lineage>
        <taxon>Bacteria</taxon>
        <taxon>Pseudomonadati</taxon>
        <taxon>Pseudomonadota</taxon>
        <taxon>Gammaproteobacteria</taxon>
        <taxon>Pseudomonadales</taxon>
        <taxon>Pseudomonadaceae</taxon>
        <taxon>Ectopseudomonas</taxon>
    </lineage>
</organism>
<dbReference type="Proteomes" id="UP001054897">
    <property type="component" value="Chromosome"/>
</dbReference>
<keyword evidence="2" id="KW-1185">Reference proteome</keyword>